<keyword evidence="2" id="KW-0732">Signal</keyword>
<evidence type="ECO:0000313" key="3">
    <source>
        <dbReference type="EMBL" id="MEJ2904870.1"/>
    </source>
</evidence>
<feature type="chain" id="PRO_5045452461" description="DUF4468 domain-containing protein" evidence="2">
    <location>
        <begin position="20"/>
        <end position="194"/>
    </location>
</feature>
<organism evidence="3 4">
    <name type="scientific">Pedobacter panaciterrae</name>
    <dbReference type="NCBI Taxonomy" id="363849"/>
    <lineage>
        <taxon>Bacteria</taxon>
        <taxon>Pseudomonadati</taxon>
        <taxon>Bacteroidota</taxon>
        <taxon>Sphingobacteriia</taxon>
        <taxon>Sphingobacteriales</taxon>
        <taxon>Sphingobacteriaceae</taxon>
        <taxon>Pedobacter</taxon>
    </lineage>
</organism>
<evidence type="ECO:0008006" key="5">
    <source>
        <dbReference type="Google" id="ProtNLM"/>
    </source>
</evidence>
<accession>A0ABU8NTY4</accession>
<protein>
    <recommendedName>
        <fullName evidence="5">DUF4468 domain-containing protein</fullName>
    </recommendedName>
</protein>
<reference evidence="3 4" key="1">
    <citation type="submission" date="2024-03" db="EMBL/GenBank/DDBJ databases">
        <title>Sequence of Lycoming College Course Isolates.</title>
        <authorList>
            <person name="Plotts O."/>
            <person name="Newman J."/>
        </authorList>
    </citation>
    <scope>NUCLEOTIDE SEQUENCE [LARGE SCALE GENOMIC DNA]</scope>
    <source>
        <strain evidence="3 4">CJB-3</strain>
    </source>
</reference>
<dbReference type="EMBL" id="JBBEUB010000008">
    <property type="protein sequence ID" value="MEJ2904870.1"/>
    <property type="molecule type" value="Genomic_DNA"/>
</dbReference>
<sequence length="194" mass="21778">MKKIMFVLSLFVFSLSAFSQTNVLPMDERGKYTFLEVAELPLVKKEVMSANAKRFFKGYSKAIKLNSSEGDTAFYGKGKMVLNKSLVGVGHPTGEAKYNISLELRNGKYRLILTDFMFTPYERDRYGNFVPVAVSTALEKSPGKLNNAEWEKNVASIARESKKIADKLKATMSNTIKDPQPETKKPATISTTKW</sequence>
<feature type="signal peptide" evidence="2">
    <location>
        <begin position="1"/>
        <end position="19"/>
    </location>
</feature>
<dbReference type="RefSeq" id="WP_288882687.1">
    <property type="nucleotide sequence ID" value="NZ_CBFGNQ010000008.1"/>
</dbReference>
<evidence type="ECO:0000256" key="1">
    <source>
        <dbReference type="SAM" id="MobiDB-lite"/>
    </source>
</evidence>
<gene>
    <name evidence="3" type="ORF">WAE58_20665</name>
</gene>
<name>A0ABU8NTY4_9SPHI</name>
<keyword evidence="4" id="KW-1185">Reference proteome</keyword>
<comment type="caution">
    <text evidence="3">The sequence shown here is derived from an EMBL/GenBank/DDBJ whole genome shotgun (WGS) entry which is preliminary data.</text>
</comment>
<feature type="region of interest" description="Disordered" evidence="1">
    <location>
        <begin position="172"/>
        <end position="194"/>
    </location>
</feature>
<evidence type="ECO:0000256" key="2">
    <source>
        <dbReference type="SAM" id="SignalP"/>
    </source>
</evidence>
<proteinExistence type="predicted"/>
<dbReference type="Gene3D" id="3.30.530.80">
    <property type="match status" value="1"/>
</dbReference>
<evidence type="ECO:0000313" key="4">
    <source>
        <dbReference type="Proteomes" id="UP001378956"/>
    </source>
</evidence>
<dbReference type="Proteomes" id="UP001378956">
    <property type="component" value="Unassembled WGS sequence"/>
</dbReference>